<accession>A0A1G6AVS7</accession>
<evidence type="ECO:0008006" key="4">
    <source>
        <dbReference type="Google" id="ProtNLM"/>
    </source>
</evidence>
<dbReference type="EMBL" id="FMXQ01000002">
    <property type="protein sequence ID" value="SDB12429.1"/>
    <property type="molecule type" value="Genomic_DNA"/>
</dbReference>
<evidence type="ECO:0000313" key="2">
    <source>
        <dbReference type="EMBL" id="SDB12429.1"/>
    </source>
</evidence>
<dbReference type="Proteomes" id="UP000199071">
    <property type="component" value="Unassembled WGS sequence"/>
</dbReference>
<feature type="region of interest" description="Disordered" evidence="1">
    <location>
        <begin position="392"/>
        <end position="424"/>
    </location>
</feature>
<reference evidence="2 3" key="1">
    <citation type="submission" date="2016-10" db="EMBL/GenBank/DDBJ databases">
        <authorList>
            <person name="de Groot N.N."/>
        </authorList>
    </citation>
    <scope>NUCLEOTIDE SEQUENCE [LARGE SCALE GENOMIC DNA]</scope>
    <source>
        <strain evidence="2 3">ATCC 35022</strain>
    </source>
</reference>
<dbReference type="AlphaFoldDB" id="A0A1G6AVS7"/>
<keyword evidence="3" id="KW-1185">Reference proteome</keyword>
<evidence type="ECO:0000313" key="3">
    <source>
        <dbReference type="Proteomes" id="UP000199071"/>
    </source>
</evidence>
<proteinExistence type="predicted"/>
<name>A0A1G6AVS7_9HYPH</name>
<dbReference type="RefSeq" id="WP_090875060.1">
    <property type="nucleotide sequence ID" value="NZ_FMXQ01000002.1"/>
</dbReference>
<evidence type="ECO:0000256" key="1">
    <source>
        <dbReference type="SAM" id="MobiDB-lite"/>
    </source>
</evidence>
<gene>
    <name evidence="2" type="ORF">SAMN02982931_00922</name>
</gene>
<organism evidence="2 3">
    <name type="scientific">Bauldia litoralis</name>
    <dbReference type="NCBI Taxonomy" id="665467"/>
    <lineage>
        <taxon>Bacteria</taxon>
        <taxon>Pseudomonadati</taxon>
        <taxon>Pseudomonadota</taxon>
        <taxon>Alphaproteobacteria</taxon>
        <taxon>Hyphomicrobiales</taxon>
        <taxon>Kaistiaceae</taxon>
        <taxon>Bauldia</taxon>
    </lineage>
</organism>
<sequence length="424" mass="46411">MRRLSLSDTIFYNLGDCYMNAAAVLDGPCDLAVLLAEMEGVIEAMPALTEQSKRIGLWTFAKRTSGQVDLTRHVSVIRDPSITRFEQIVPRLDKQRRSPIRIDGPPWRVFVLNPAEPGKDIDGEPPLSALFMQVRHGMADAIRGLQILSRMGRYEATAAHRALAARIPSVEPLDFASPITVHDPGFSLLQIPRRGMVRDGDSSERLAAVAATLVADPTLFPNAQPLRGNVGRTRFVRRRGPQNGVGNHLKMVTVSTKEKPKEKRFTIPGLARAQDLPITQWLVALAPRPIARLMMRIWYTNFDAMATLIPMPRRLVLGGRSVSATFGIPPLWGPVPLCLDVLADGENYNVCAVPGNGFTASRELLHERLTRLLNPETDEDLDAVEATLALMSEQTGDAATRRQGQGADGSSSSPVSVPARAKSP</sequence>
<protein>
    <recommendedName>
        <fullName evidence="4">Diacylglycerol O-acyltransferase</fullName>
    </recommendedName>
</protein>